<reference evidence="2 3" key="1">
    <citation type="journal article" date="2014" name="PLoS Genet.">
        <title>Phylogenetically driven sequencing of extremely halophilic archaea reveals strategies for static and dynamic osmo-response.</title>
        <authorList>
            <person name="Becker E.A."/>
            <person name="Seitzer P.M."/>
            <person name="Tritt A."/>
            <person name="Larsen D."/>
            <person name="Krusor M."/>
            <person name="Yao A.I."/>
            <person name="Wu D."/>
            <person name="Madern D."/>
            <person name="Eisen J.A."/>
            <person name="Darling A.E."/>
            <person name="Facciotti M.T."/>
        </authorList>
    </citation>
    <scope>NUCLEOTIDE SEQUENCE [LARGE SCALE GENOMIC DNA]</scope>
    <source>
        <strain evidence="2 3">100A6</strain>
    </source>
</reference>
<dbReference type="RefSeq" id="WP_007694190.1">
    <property type="nucleotide sequence ID" value="NZ_AJRK01000075.1"/>
</dbReference>
<protein>
    <submittedName>
        <fullName evidence="2">Uncharacterized protein</fullName>
    </submittedName>
</protein>
<proteinExistence type="predicted"/>
<accession>M0LVU4</accession>
<gene>
    <name evidence="2" type="ORF">C447_12040</name>
</gene>
<organism evidence="2 3">
    <name type="scientific">Halococcus hamelinensis 100A6</name>
    <dbReference type="NCBI Taxonomy" id="1132509"/>
    <lineage>
        <taxon>Archaea</taxon>
        <taxon>Methanobacteriati</taxon>
        <taxon>Methanobacteriota</taxon>
        <taxon>Stenosarchaea group</taxon>
        <taxon>Halobacteria</taxon>
        <taxon>Halobacteriales</taxon>
        <taxon>Halococcaceae</taxon>
        <taxon>Halococcus</taxon>
    </lineage>
</organism>
<keyword evidence="3" id="KW-1185">Reference proteome</keyword>
<keyword evidence="1" id="KW-0472">Membrane</keyword>
<keyword evidence="1" id="KW-0812">Transmembrane</keyword>
<evidence type="ECO:0000256" key="1">
    <source>
        <dbReference type="SAM" id="Phobius"/>
    </source>
</evidence>
<feature type="transmembrane region" description="Helical" evidence="1">
    <location>
        <begin position="20"/>
        <end position="40"/>
    </location>
</feature>
<feature type="transmembrane region" description="Helical" evidence="1">
    <location>
        <begin position="47"/>
        <end position="65"/>
    </location>
</feature>
<keyword evidence="1" id="KW-1133">Transmembrane helix</keyword>
<dbReference type="AlphaFoldDB" id="M0LVU4"/>
<comment type="caution">
    <text evidence="2">The sequence shown here is derived from an EMBL/GenBank/DDBJ whole genome shotgun (WGS) entry which is preliminary data.</text>
</comment>
<dbReference type="Proteomes" id="UP000011566">
    <property type="component" value="Unassembled WGS sequence"/>
</dbReference>
<dbReference type="EMBL" id="AOMB01000033">
    <property type="protein sequence ID" value="EMA37702.1"/>
    <property type="molecule type" value="Genomic_DNA"/>
</dbReference>
<evidence type="ECO:0000313" key="3">
    <source>
        <dbReference type="Proteomes" id="UP000011566"/>
    </source>
</evidence>
<sequence>MDSPLQLVSRFNQWGDSLSPAGTALMMAVGGFVVISALGFMFSDFSLFLAATIAVGLGIGAYAASLTT</sequence>
<name>M0LVU4_9EURY</name>
<evidence type="ECO:0000313" key="2">
    <source>
        <dbReference type="EMBL" id="EMA37702.1"/>
    </source>
</evidence>
<dbReference type="PATRIC" id="fig|1132509.6.peg.2746"/>